<dbReference type="Proteomes" id="UP000827872">
    <property type="component" value="Linkage Group LG04"/>
</dbReference>
<organism evidence="1 2">
    <name type="scientific">Sphaerodactylus townsendi</name>
    <dbReference type="NCBI Taxonomy" id="933632"/>
    <lineage>
        <taxon>Eukaryota</taxon>
        <taxon>Metazoa</taxon>
        <taxon>Chordata</taxon>
        <taxon>Craniata</taxon>
        <taxon>Vertebrata</taxon>
        <taxon>Euteleostomi</taxon>
        <taxon>Lepidosauria</taxon>
        <taxon>Squamata</taxon>
        <taxon>Bifurcata</taxon>
        <taxon>Gekkota</taxon>
        <taxon>Sphaerodactylidae</taxon>
        <taxon>Sphaerodactylus</taxon>
    </lineage>
</organism>
<gene>
    <name evidence="1" type="ORF">K3G42_029313</name>
</gene>
<evidence type="ECO:0000313" key="2">
    <source>
        <dbReference type="Proteomes" id="UP000827872"/>
    </source>
</evidence>
<dbReference type="EMBL" id="CM037617">
    <property type="protein sequence ID" value="KAH8005502.1"/>
    <property type="molecule type" value="Genomic_DNA"/>
</dbReference>
<accession>A0ACB8FJR4</accession>
<protein>
    <submittedName>
        <fullName evidence="1">Uncharacterized protein</fullName>
    </submittedName>
</protein>
<sequence>MDGAMGREDSNNGSNKDSKAQDIDDKTAEGVLQGLGEGPSGATDGSMSDPCQPPRGAPMVVQQAVSAPQPVVPVAMAGGHALQGPQAPGGQAGWQWKRKMLKAERDPEKLSYFPIHVRSYMRIMRVGCETDVGQVHEVGALLEAKGFWPGGLFEDNALELQDFDYFILSLWLRFEKPFLEDKTRAQLQHLCQGSKSVAEYVDKFCQLTSSESP</sequence>
<comment type="caution">
    <text evidence="1">The sequence shown here is derived from an EMBL/GenBank/DDBJ whole genome shotgun (WGS) entry which is preliminary data.</text>
</comment>
<reference evidence="1" key="1">
    <citation type="submission" date="2021-08" db="EMBL/GenBank/DDBJ databases">
        <title>The first chromosome-level gecko genome reveals the dynamic sex chromosomes of Neotropical dwarf geckos (Sphaerodactylidae: Sphaerodactylus).</title>
        <authorList>
            <person name="Pinto B.J."/>
            <person name="Keating S.E."/>
            <person name="Gamble T."/>
        </authorList>
    </citation>
    <scope>NUCLEOTIDE SEQUENCE</scope>
    <source>
        <strain evidence="1">TG3544</strain>
    </source>
</reference>
<name>A0ACB8FJR4_9SAUR</name>
<evidence type="ECO:0000313" key="1">
    <source>
        <dbReference type="EMBL" id="KAH8005502.1"/>
    </source>
</evidence>
<keyword evidence="2" id="KW-1185">Reference proteome</keyword>
<proteinExistence type="predicted"/>